<accession>A0A067T864</accession>
<organism evidence="1 2">
    <name type="scientific">Galerina marginata (strain CBS 339.88)</name>
    <dbReference type="NCBI Taxonomy" id="685588"/>
    <lineage>
        <taxon>Eukaryota</taxon>
        <taxon>Fungi</taxon>
        <taxon>Dikarya</taxon>
        <taxon>Basidiomycota</taxon>
        <taxon>Agaricomycotina</taxon>
        <taxon>Agaricomycetes</taxon>
        <taxon>Agaricomycetidae</taxon>
        <taxon>Agaricales</taxon>
        <taxon>Agaricineae</taxon>
        <taxon>Strophariaceae</taxon>
        <taxon>Galerina</taxon>
    </lineage>
</organism>
<keyword evidence="2" id="KW-1185">Reference proteome</keyword>
<dbReference type="HOGENOM" id="CLU_1713379_0_0_1"/>
<dbReference type="Proteomes" id="UP000027222">
    <property type="component" value="Unassembled WGS sequence"/>
</dbReference>
<evidence type="ECO:0000313" key="2">
    <source>
        <dbReference type="Proteomes" id="UP000027222"/>
    </source>
</evidence>
<name>A0A067T864_GALM3</name>
<sequence>MRKYQLNHHSRMHLLSPEQYIPSLVSLFSQLIPTFRHGTPGKLSVMATYPTHQRYNGWLPSRFCRASTSRNDHRREVADGRSRRTCIPVWWSGEYGRWKLLIEFGKAWMYREPFTIGIELLDLSKLFFIALVTSRDLKDNIGRIVVIRFDFAN</sequence>
<proteinExistence type="predicted"/>
<reference evidence="2" key="1">
    <citation type="journal article" date="2014" name="Proc. Natl. Acad. Sci. U.S.A.">
        <title>Extensive sampling of basidiomycete genomes demonstrates inadequacy of the white-rot/brown-rot paradigm for wood decay fungi.</title>
        <authorList>
            <person name="Riley R."/>
            <person name="Salamov A.A."/>
            <person name="Brown D.W."/>
            <person name="Nagy L.G."/>
            <person name="Floudas D."/>
            <person name="Held B.W."/>
            <person name="Levasseur A."/>
            <person name="Lombard V."/>
            <person name="Morin E."/>
            <person name="Otillar R."/>
            <person name="Lindquist E.A."/>
            <person name="Sun H."/>
            <person name="LaButti K.M."/>
            <person name="Schmutz J."/>
            <person name="Jabbour D."/>
            <person name="Luo H."/>
            <person name="Baker S.E."/>
            <person name="Pisabarro A.G."/>
            <person name="Walton J.D."/>
            <person name="Blanchette R.A."/>
            <person name="Henrissat B."/>
            <person name="Martin F."/>
            <person name="Cullen D."/>
            <person name="Hibbett D.S."/>
            <person name="Grigoriev I.V."/>
        </authorList>
    </citation>
    <scope>NUCLEOTIDE SEQUENCE [LARGE SCALE GENOMIC DNA]</scope>
    <source>
        <strain evidence="2">CBS 339.88</strain>
    </source>
</reference>
<dbReference type="EMBL" id="KL142379">
    <property type="protein sequence ID" value="KDR76099.1"/>
    <property type="molecule type" value="Genomic_DNA"/>
</dbReference>
<evidence type="ECO:0000313" key="1">
    <source>
        <dbReference type="EMBL" id="KDR76099.1"/>
    </source>
</evidence>
<protein>
    <submittedName>
        <fullName evidence="1">Uncharacterized protein</fullName>
    </submittedName>
</protein>
<dbReference type="AlphaFoldDB" id="A0A067T864"/>
<gene>
    <name evidence="1" type="ORF">GALMADRAFT_460999</name>
</gene>